<comment type="function">
    <text evidence="11 12">Phosphorylation of dTMP to form dTDP in both de novo and salvage pathways of dTTP synthesis.</text>
</comment>
<evidence type="ECO:0000256" key="3">
    <source>
        <dbReference type="ARBA" id="ARBA00017144"/>
    </source>
</evidence>
<evidence type="ECO:0000256" key="11">
    <source>
        <dbReference type="ARBA" id="ARBA00057735"/>
    </source>
</evidence>
<accession>A0A285P0J2</accession>
<evidence type="ECO:0000256" key="4">
    <source>
        <dbReference type="ARBA" id="ARBA00022679"/>
    </source>
</evidence>
<dbReference type="RefSeq" id="WP_096602411.1">
    <property type="nucleotide sequence ID" value="NZ_OBEN01000006.1"/>
</dbReference>
<dbReference type="HAMAP" id="MF_00165">
    <property type="entry name" value="Thymidylate_kinase"/>
    <property type="match status" value="1"/>
</dbReference>
<organism evidence="14 15">
    <name type="scientific">Hydrogenobacter hydrogenophilus</name>
    <dbReference type="NCBI Taxonomy" id="35835"/>
    <lineage>
        <taxon>Bacteria</taxon>
        <taxon>Pseudomonadati</taxon>
        <taxon>Aquificota</taxon>
        <taxon>Aquificia</taxon>
        <taxon>Aquificales</taxon>
        <taxon>Aquificaceae</taxon>
        <taxon>Hydrogenobacter</taxon>
    </lineage>
</organism>
<keyword evidence="8 12" id="KW-0067">ATP-binding</keyword>
<evidence type="ECO:0000256" key="5">
    <source>
        <dbReference type="ARBA" id="ARBA00022727"/>
    </source>
</evidence>
<dbReference type="EMBL" id="OBEN01000006">
    <property type="protein sequence ID" value="SNZ14797.1"/>
    <property type="molecule type" value="Genomic_DNA"/>
</dbReference>
<gene>
    <name evidence="12" type="primary">tmk</name>
    <name evidence="14" type="ORF">SAMN06265353_1211</name>
</gene>
<dbReference type="Pfam" id="PF02223">
    <property type="entry name" value="Thymidylate_kin"/>
    <property type="match status" value="1"/>
</dbReference>
<evidence type="ECO:0000313" key="15">
    <source>
        <dbReference type="Proteomes" id="UP000218627"/>
    </source>
</evidence>
<evidence type="ECO:0000256" key="2">
    <source>
        <dbReference type="ARBA" id="ARBA00012980"/>
    </source>
</evidence>
<sequence>MKGFLITFEGIDGSGKTTQANLLYEYLKVKGFDVSLYRDPGGTPLAEKIREVIMEFSMDPITELLLFESARSSLVWEKILPDLCADKVVIMDRFIDSSMAYQGYAKEINLGTVSILNHIAIRGRKPDLTIILNVNLETALSRIRHKKTKFETPELLKKVRDAYILIAHSEKERDIRIVDANRDKEEVFKEIVCIVEDKLGV</sequence>
<dbReference type="InterPro" id="IPR039430">
    <property type="entry name" value="Thymidylate_kin-like_dom"/>
</dbReference>
<evidence type="ECO:0000256" key="8">
    <source>
        <dbReference type="ARBA" id="ARBA00022840"/>
    </source>
</evidence>
<evidence type="ECO:0000256" key="7">
    <source>
        <dbReference type="ARBA" id="ARBA00022777"/>
    </source>
</evidence>
<keyword evidence="4 12" id="KW-0808">Transferase</keyword>
<comment type="similarity">
    <text evidence="1 12">Belongs to the thymidylate kinase family.</text>
</comment>
<evidence type="ECO:0000256" key="10">
    <source>
        <dbReference type="ARBA" id="ARBA00048743"/>
    </source>
</evidence>
<feature type="domain" description="Thymidylate kinase-like" evidence="13">
    <location>
        <begin position="8"/>
        <end position="191"/>
    </location>
</feature>
<keyword evidence="5 12" id="KW-0545">Nucleotide biosynthesis</keyword>
<dbReference type="GO" id="GO:0005524">
    <property type="term" value="F:ATP binding"/>
    <property type="evidence" value="ECO:0007669"/>
    <property type="project" value="UniProtKB-UniRule"/>
</dbReference>
<dbReference type="EC" id="2.7.4.9" evidence="2 12"/>
<reference evidence="15" key="1">
    <citation type="submission" date="2017-09" db="EMBL/GenBank/DDBJ databases">
        <authorList>
            <person name="Varghese N."/>
            <person name="Submissions S."/>
        </authorList>
    </citation>
    <scope>NUCLEOTIDE SEQUENCE [LARGE SCALE GENOMIC DNA]</scope>
    <source>
        <strain evidence="15">DSM 2913</strain>
    </source>
</reference>
<dbReference type="Proteomes" id="UP000218627">
    <property type="component" value="Unassembled WGS sequence"/>
</dbReference>
<dbReference type="GO" id="GO:0004798">
    <property type="term" value="F:dTMP kinase activity"/>
    <property type="evidence" value="ECO:0007669"/>
    <property type="project" value="UniProtKB-UniRule"/>
</dbReference>
<evidence type="ECO:0000313" key="14">
    <source>
        <dbReference type="EMBL" id="SNZ14797.1"/>
    </source>
</evidence>
<name>A0A285P0J2_9AQUI</name>
<dbReference type="Gene3D" id="3.40.50.300">
    <property type="entry name" value="P-loop containing nucleotide triphosphate hydrolases"/>
    <property type="match status" value="1"/>
</dbReference>
<dbReference type="InterPro" id="IPR018094">
    <property type="entry name" value="Thymidylate_kinase"/>
</dbReference>
<dbReference type="GO" id="GO:0005829">
    <property type="term" value="C:cytosol"/>
    <property type="evidence" value="ECO:0007669"/>
    <property type="project" value="TreeGrafter"/>
</dbReference>
<feature type="binding site" evidence="12">
    <location>
        <begin position="10"/>
        <end position="17"/>
    </location>
    <ligand>
        <name>ATP</name>
        <dbReference type="ChEBI" id="CHEBI:30616"/>
    </ligand>
</feature>
<dbReference type="CDD" id="cd01672">
    <property type="entry name" value="TMPK"/>
    <property type="match status" value="1"/>
</dbReference>
<dbReference type="SUPFAM" id="SSF52540">
    <property type="entry name" value="P-loop containing nucleoside triphosphate hydrolases"/>
    <property type="match status" value="1"/>
</dbReference>
<evidence type="ECO:0000256" key="6">
    <source>
        <dbReference type="ARBA" id="ARBA00022741"/>
    </source>
</evidence>
<evidence type="ECO:0000259" key="13">
    <source>
        <dbReference type="Pfam" id="PF02223"/>
    </source>
</evidence>
<dbReference type="GO" id="GO:0006227">
    <property type="term" value="P:dUDP biosynthetic process"/>
    <property type="evidence" value="ECO:0007669"/>
    <property type="project" value="TreeGrafter"/>
</dbReference>
<evidence type="ECO:0000256" key="9">
    <source>
        <dbReference type="ARBA" id="ARBA00029962"/>
    </source>
</evidence>
<dbReference type="InterPro" id="IPR018095">
    <property type="entry name" value="Thymidylate_kin_CS"/>
</dbReference>
<dbReference type="AlphaFoldDB" id="A0A285P0J2"/>
<dbReference type="PANTHER" id="PTHR10344">
    <property type="entry name" value="THYMIDYLATE KINASE"/>
    <property type="match status" value="1"/>
</dbReference>
<keyword evidence="7 12" id="KW-0418">Kinase</keyword>
<dbReference type="GO" id="GO:0006235">
    <property type="term" value="P:dTTP biosynthetic process"/>
    <property type="evidence" value="ECO:0007669"/>
    <property type="project" value="UniProtKB-UniRule"/>
</dbReference>
<keyword evidence="15" id="KW-1185">Reference proteome</keyword>
<evidence type="ECO:0000256" key="1">
    <source>
        <dbReference type="ARBA" id="ARBA00009776"/>
    </source>
</evidence>
<dbReference type="NCBIfam" id="TIGR00041">
    <property type="entry name" value="DTMP_kinase"/>
    <property type="match status" value="1"/>
</dbReference>
<dbReference type="PANTHER" id="PTHR10344:SF4">
    <property type="entry name" value="UMP-CMP KINASE 2, MITOCHONDRIAL"/>
    <property type="match status" value="1"/>
</dbReference>
<dbReference type="InterPro" id="IPR027417">
    <property type="entry name" value="P-loop_NTPase"/>
</dbReference>
<dbReference type="OrthoDB" id="9774907at2"/>
<dbReference type="PROSITE" id="PS01331">
    <property type="entry name" value="THYMIDYLATE_KINASE"/>
    <property type="match status" value="1"/>
</dbReference>
<dbReference type="FunFam" id="3.40.50.300:FF:000225">
    <property type="entry name" value="Thymidylate kinase"/>
    <property type="match status" value="1"/>
</dbReference>
<comment type="catalytic activity">
    <reaction evidence="10 12">
        <text>dTMP + ATP = dTDP + ADP</text>
        <dbReference type="Rhea" id="RHEA:13517"/>
        <dbReference type="ChEBI" id="CHEBI:30616"/>
        <dbReference type="ChEBI" id="CHEBI:58369"/>
        <dbReference type="ChEBI" id="CHEBI:63528"/>
        <dbReference type="ChEBI" id="CHEBI:456216"/>
        <dbReference type="EC" id="2.7.4.9"/>
    </reaction>
</comment>
<proteinExistence type="inferred from homology"/>
<keyword evidence="6 12" id="KW-0547">Nucleotide-binding</keyword>
<dbReference type="GO" id="GO:0006233">
    <property type="term" value="P:dTDP biosynthetic process"/>
    <property type="evidence" value="ECO:0007669"/>
    <property type="project" value="InterPro"/>
</dbReference>
<evidence type="ECO:0000256" key="12">
    <source>
        <dbReference type="HAMAP-Rule" id="MF_00165"/>
    </source>
</evidence>
<protein>
    <recommendedName>
        <fullName evidence="3 12">Thymidylate kinase</fullName>
        <ecNumber evidence="2 12">2.7.4.9</ecNumber>
    </recommendedName>
    <alternativeName>
        <fullName evidence="9 12">dTMP kinase</fullName>
    </alternativeName>
</protein>